<dbReference type="EMBL" id="HG917869">
    <property type="protein sequence ID" value="CDM69875.1"/>
    <property type="molecule type" value="Genomic_DNA"/>
</dbReference>
<dbReference type="GO" id="GO:0006508">
    <property type="term" value="P:proteolysis"/>
    <property type="evidence" value="ECO:0007669"/>
    <property type="project" value="UniProtKB-KW"/>
</dbReference>
<keyword evidence="1" id="KW-0645">Protease</keyword>
<dbReference type="Gene3D" id="3.10.450.490">
    <property type="match status" value="1"/>
</dbReference>
<dbReference type="HOGENOM" id="CLU_1150289_0_0_9"/>
<gene>
    <name evidence="8" type="ORF">CM240_2758</name>
</gene>
<dbReference type="KEGG" id="clt:CM240_2758"/>
<keyword evidence="4" id="KW-0862">Zinc</keyword>
<dbReference type="RefSeq" id="WP_044040071.1">
    <property type="nucleotide sequence ID" value="NZ_HG917869.1"/>
</dbReference>
<keyword evidence="6" id="KW-1133">Transmembrane helix</keyword>
<dbReference type="InterPro" id="IPR050728">
    <property type="entry name" value="Zinc_Metalloprotease_M4"/>
</dbReference>
<keyword evidence="5" id="KW-0482">Metalloprotease</keyword>
<sequence>MVIDGLVLIILIVGISLFIYNKNSTGEEQKKRYTTYDFNDLENIKSYDIDYLKILNDNKNPTIYYNEDGSVKAIYGKYTDMTINNGKDAIHSLYNIKDLMGISDPAKEFIVDKETKQEGQVIYRLQQIHNGYLVYSNQIIVTVNEKGQATSISGKYTPLSNISFNNKINKKEGIKVAKKYSSSGIGTKYQGEKVVYIQRDNSAKVAWMIRYTNIRNTTKDKVMFIDAENGKLISEVPLAVN</sequence>
<feature type="domain" description="FTP" evidence="7">
    <location>
        <begin position="111"/>
        <end position="156"/>
    </location>
</feature>
<dbReference type="InterPro" id="IPR011096">
    <property type="entry name" value="FTP_domain"/>
</dbReference>
<dbReference type="GO" id="GO:0046872">
    <property type="term" value="F:metal ion binding"/>
    <property type="evidence" value="ECO:0007669"/>
    <property type="project" value="UniProtKB-KW"/>
</dbReference>
<organism evidence="8 9">
    <name type="scientific">Clostridium bornimense</name>
    <dbReference type="NCBI Taxonomy" id="1216932"/>
    <lineage>
        <taxon>Bacteria</taxon>
        <taxon>Bacillati</taxon>
        <taxon>Bacillota</taxon>
        <taxon>Clostridia</taxon>
        <taxon>Eubacteriales</taxon>
        <taxon>Clostridiaceae</taxon>
        <taxon>Clostridium</taxon>
    </lineage>
</organism>
<evidence type="ECO:0000256" key="2">
    <source>
        <dbReference type="ARBA" id="ARBA00022723"/>
    </source>
</evidence>
<protein>
    <recommendedName>
        <fullName evidence="7">FTP domain-containing protein</fullName>
    </recommendedName>
</protein>
<dbReference type="PATRIC" id="fig|1216932.3.peg.2721"/>
<evidence type="ECO:0000313" key="9">
    <source>
        <dbReference type="Proteomes" id="UP000019426"/>
    </source>
</evidence>
<dbReference type="PANTHER" id="PTHR33794">
    <property type="entry name" value="BACILLOLYSIN"/>
    <property type="match status" value="1"/>
</dbReference>
<evidence type="ECO:0000256" key="4">
    <source>
        <dbReference type="ARBA" id="ARBA00022833"/>
    </source>
</evidence>
<dbReference type="GO" id="GO:0008237">
    <property type="term" value="F:metallopeptidase activity"/>
    <property type="evidence" value="ECO:0007669"/>
    <property type="project" value="UniProtKB-KW"/>
</dbReference>
<keyword evidence="9" id="KW-1185">Reference proteome</keyword>
<dbReference type="Gene3D" id="3.10.450.40">
    <property type="match status" value="1"/>
</dbReference>
<evidence type="ECO:0000256" key="5">
    <source>
        <dbReference type="ARBA" id="ARBA00023049"/>
    </source>
</evidence>
<keyword evidence="6" id="KW-0472">Membrane</keyword>
<feature type="transmembrane region" description="Helical" evidence="6">
    <location>
        <begin position="6"/>
        <end position="23"/>
    </location>
</feature>
<reference evidence="8 9" key="1">
    <citation type="submission" date="2013-11" db="EMBL/GenBank/DDBJ databases">
        <title>Complete genome sequence of Clostridum sp. M2/40.</title>
        <authorList>
            <person name="Wibberg D."/>
            <person name="Puehler A."/>
            <person name="Schlueter A."/>
        </authorList>
    </citation>
    <scope>NUCLEOTIDE SEQUENCE [LARGE SCALE GENOMIC DNA]</scope>
    <source>
        <strain evidence="9">M2/40</strain>
    </source>
</reference>
<evidence type="ECO:0000256" key="3">
    <source>
        <dbReference type="ARBA" id="ARBA00022801"/>
    </source>
</evidence>
<keyword evidence="3" id="KW-0378">Hydrolase</keyword>
<keyword evidence="6" id="KW-0812">Transmembrane</keyword>
<accession>W6SJI7</accession>
<evidence type="ECO:0000313" key="8">
    <source>
        <dbReference type="EMBL" id="CDM69875.1"/>
    </source>
</evidence>
<proteinExistence type="predicted"/>
<evidence type="ECO:0000256" key="1">
    <source>
        <dbReference type="ARBA" id="ARBA00022670"/>
    </source>
</evidence>
<evidence type="ECO:0000259" key="7">
    <source>
        <dbReference type="Pfam" id="PF07504"/>
    </source>
</evidence>
<dbReference type="OrthoDB" id="291295at2"/>
<keyword evidence="2" id="KW-0479">Metal-binding</keyword>
<dbReference type="Pfam" id="PF07504">
    <property type="entry name" value="FTP"/>
    <property type="match status" value="1"/>
</dbReference>
<dbReference type="STRING" id="1216932.CM240_2758"/>
<name>W6SJI7_9CLOT</name>
<evidence type="ECO:0000256" key="6">
    <source>
        <dbReference type="SAM" id="Phobius"/>
    </source>
</evidence>
<dbReference type="Proteomes" id="UP000019426">
    <property type="component" value="Chromosome M2/40_rep2"/>
</dbReference>
<dbReference type="AlphaFoldDB" id="W6SJI7"/>
<dbReference type="PANTHER" id="PTHR33794:SF1">
    <property type="entry name" value="BACILLOLYSIN"/>
    <property type="match status" value="1"/>
</dbReference>